<evidence type="ECO:0000313" key="3">
    <source>
        <dbReference type="Proteomes" id="UP000507962"/>
    </source>
</evidence>
<organism evidence="2 3">
    <name type="scientific">Desulfoluna butyratoxydans</name>
    <dbReference type="NCBI Taxonomy" id="231438"/>
    <lineage>
        <taxon>Bacteria</taxon>
        <taxon>Pseudomonadati</taxon>
        <taxon>Thermodesulfobacteriota</taxon>
        <taxon>Desulfobacteria</taxon>
        <taxon>Desulfobacterales</taxon>
        <taxon>Desulfolunaceae</taxon>
        <taxon>Desulfoluna</taxon>
    </lineage>
</organism>
<dbReference type="RefSeq" id="WP_180145266.1">
    <property type="nucleotide sequence ID" value="NZ_CAADHO010000011.1"/>
</dbReference>
<gene>
    <name evidence="2" type="ORF">MSL71_44790</name>
</gene>
<dbReference type="PROSITE" id="PS51257">
    <property type="entry name" value="PROKAR_LIPOPROTEIN"/>
    <property type="match status" value="1"/>
</dbReference>
<feature type="signal peptide" evidence="1">
    <location>
        <begin position="1"/>
        <end position="24"/>
    </location>
</feature>
<dbReference type="EMBL" id="CAADHO010000011">
    <property type="protein sequence ID" value="VFQ46803.1"/>
    <property type="molecule type" value="Genomic_DNA"/>
</dbReference>
<keyword evidence="1" id="KW-0732">Signal</keyword>
<evidence type="ECO:0008006" key="4">
    <source>
        <dbReference type="Google" id="ProtNLM"/>
    </source>
</evidence>
<dbReference type="Proteomes" id="UP000507962">
    <property type="component" value="Unassembled WGS sequence"/>
</dbReference>
<dbReference type="AlphaFoldDB" id="A0A4U8YYZ8"/>
<feature type="chain" id="PRO_5020421255" description="Lipoprotein" evidence="1">
    <location>
        <begin position="25"/>
        <end position="147"/>
    </location>
</feature>
<proteinExistence type="predicted"/>
<accession>A0A4U8YYZ8</accession>
<name>A0A4U8YYZ8_9BACT</name>
<evidence type="ECO:0000313" key="2">
    <source>
        <dbReference type="EMBL" id="VFQ46803.1"/>
    </source>
</evidence>
<protein>
    <recommendedName>
        <fullName evidence="4">Lipoprotein</fullName>
    </recommendedName>
</protein>
<sequence>MPRSKHLPLILSAIVFTVMLASCATQMGATHSHESFDWAREDPLAFLAFLQTKKDDPCPTVVVPEIPDTWLTKEHLSRLQELLDSREPCANVHSIYSSFRDCRMSTVGHEAAFLMEGFRKGSYPPEMNSGGAELDMEALRHLNPMRP</sequence>
<evidence type="ECO:0000256" key="1">
    <source>
        <dbReference type="SAM" id="SignalP"/>
    </source>
</evidence>
<reference evidence="2 3" key="1">
    <citation type="submission" date="2019-03" db="EMBL/GenBank/DDBJ databases">
        <authorList>
            <person name="Nijsse B."/>
        </authorList>
    </citation>
    <scope>NUCLEOTIDE SEQUENCE [LARGE SCALE GENOMIC DNA]</scope>
    <source>
        <strain evidence="2">Desulfoluna butyratoxydans MSL71</strain>
    </source>
</reference>
<keyword evidence="3" id="KW-1185">Reference proteome</keyword>